<evidence type="ECO:0008006" key="2">
    <source>
        <dbReference type="Google" id="ProtNLM"/>
    </source>
</evidence>
<sequence length="108" mass="12489">MSHSKKKDTSNRPVYDAVWFKEEMLNKFGISVTPEEVGYEAVLLEHDEIDEDIISKVDLQLLPNPLLAHSFIYTHSTGDEWLLILVTHEQDGAILYQAWFKNNQKISD</sequence>
<proteinExistence type="predicted"/>
<name>A0AB39HN49_9BACI</name>
<dbReference type="RefSeq" id="WP_368652825.1">
    <property type="nucleotide sequence ID" value="NZ_CP162599.1"/>
</dbReference>
<organism evidence="1">
    <name type="scientific">Ornithinibacillus sp. 4-3</name>
    <dbReference type="NCBI Taxonomy" id="3231488"/>
    <lineage>
        <taxon>Bacteria</taxon>
        <taxon>Bacillati</taxon>
        <taxon>Bacillota</taxon>
        <taxon>Bacilli</taxon>
        <taxon>Bacillales</taxon>
        <taxon>Bacillaceae</taxon>
        <taxon>Ornithinibacillus</taxon>
    </lineage>
</organism>
<gene>
    <name evidence="1" type="ORF">AB4Y30_13950</name>
</gene>
<reference evidence="1" key="1">
    <citation type="submission" date="2024-07" db="EMBL/GenBank/DDBJ databases">
        <title>Halotolerant mesophilic bacterium Ornithinibacillus sp. 4-3, sp. nov., isolated from soil.</title>
        <authorList>
            <person name="Sidarenka A.V."/>
            <person name="Guliayeva D.E."/>
            <person name="Leanovich S.I."/>
            <person name="Hileuskaya K.S."/>
            <person name="Akhremchuk A.E."/>
            <person name="Sikolenko M.A."/>
            <person name="Valentovich L.N."/>
        </authorList>
    </citation>
    <scope>NUCLEOTIDE SEQUENCE</scope>
    <source>
        <strain evidence="1">4-3</strain>
    </source>
</reference>
<dbReference type="AlphaFoldDB" id="A0AB39HN49"/>
<protein>
    <recommendedName>
        <fullName evidence="2">DUF4258 domain-containing protein</fullName>
    </recommendedName>
</protein>
<dbReference type="EMBL" id="CP162599">
    <property type="protein sequence ID" value="XDK32104.1"/>
    <property type="molecule type" value="Genomic_DNA"/>
</dbReference>
<accession>A0AB39HN49</accession>
<evidence type="ECO:0000313" key="1">
    <source>
        <dbReference type="EMBL" id="XDK32104.1"/>
    </source>
</evidence>